<sequence length="71" mass="7539">MIAREWAALYGRVALVVLAFAFVAAIVAGPLLKGEGAQHSVAVLRPQPEHELIRTKMTSTSESKAKPPSGL</sequence>
<organism evidence="2 3">
    <name type="scientific">Microvirga guangxiensis</name>
    <dbReference type="NCBI Taxonomy" id="549386"/>
    <lineage>
        <taxon>Bacteria</taxon>
        <taxon>Pseudomonadati</taxon>
        <taxon>Pseudomonadota</taxon>
        <taxon>Alphaproteobacteria</taxon>
        <taxon>Hyphomicrobiales</taxon>
        <taxon>Methylobacteriaceae</taxon>
        <taxon>Microvirga</taxon>
    </lineage>
</organism>
<protein>
    <submittedName>
        <fullName evidence="2">Uncharacterized protein</fullName>
    </submittedName>
</protein>
<accession>A0A1G5IA42</accession>
<feature type="region of interest" description="Disordered" evidence="1">
    <location>
        <begin position="50"/>
        <end position="71"/>
    </location>
</feature>
<dbReference type="Proteomes" id="UP000199569">
    <property type="component" value="Unassembled WGS sequence"/>
</dbReference>
<evidence type="ECO:0000313" key="2">
    <source>
        <dbReference type="EMBL" id="SCY72972.1"/>
    </source>
</evidence>
<reference evidence="2 3" key="1">
    <citation type="submission" date="2016-10" db="EMBL/GenBank/DDBJ databases">
        <authorList>
            <person name="de Groot N.N."/>
        </authorList>
    </citation>
    <scope>NUCLEOTIDE SEQUENCE [LARGE SCALE GENOMIC DNA]</scope>
    <source>
        <strain evidence="2 3">CGMCC 1.7666</strain>
    </source>
</reference>
<keyword evidence="3" id="KW-1185">Reference proteome</keyword>
<dbReference type="STRING" id="549386.SAMN02927923_02170"/>
<evidence type="ECO:0000256" key="1">
    <source>
        <dbReference type="SAM" id="MobiDB-lite"/>
    </source>
</evidence>
<name>A0A1G5IA42_9HYPH</name>
<gene>
    <name evidence="2" type="ORF">SAMN02927923_02170</name>
</gene>
<proteinExistence type="predicted"/>
<dbReference type="EMBL" id="FMVJ01000005">
    <property type="protein sequence ID" value="SCY72972.1"/>
    <property type="molecule type" value="Genomic_DNA"/>
</dbReference>
<dbReference type="AlphaFoldDB" id="A0A1G5IA42"/>
<evidence type="ECO:0000313" key="3">
    <source>
        <dbReference type="Proteomes" id="UP000199569"/>
    </source>
</evidence>